<reference evidence="1" key="1">
    <citation type="submission" date="2019-12" db="EMBL/GenBank/DDBJ databases">
        <title>High-Quality draft genome sequences of three cyanobacteria isolated from the limestone walls of the Old Cathedral of Coimbra.</title>
        <authorList>
            <person name="Tiago I."/>
            <person name="Soares F."/>
            <person name="Portugal A."/>
        </authorList>
    </citation>
    <scope>NUCLEOTIDE SEQUENCE [LARGE SCALE GENOMIC DNA]</scope>
    <source>
        <strain evidence="1">C</strain>
    </source>
</reference>
<dbReference type="Pfam" id="PF05973">
    <property type="entry name" value="Gp49"/>
    <property type="match status" value="1"/>
</dbReference>
<evidence type="ECO:0000313" key="2">
    <source>
        <dbReference type="Proteomes" id="UP000607397"/>
    </source>
</evidence>
<dbReference type="EMBL" id="WVIC01000033">
    <property type="protein sequence ID" value="NCJ07790.1"/>
    <property type="molecule type" value="Genomic_DNA"/>
</dbReference>
<organism evidence="1 2">
    <name type="scientific">Petrachloros mirabilis ULC683</name>
    <dbReference type="NCBI Taxonomy" id="2781853"/>
    <lineage>
        <taxon>Bacteria</taxon>
        <taxon>Bacillati</taxon>
        <taxon>Cyanobacteriota</taxon>
        <taxon>Cyanophyceae</taxon>
        <taxon>Synechococcales</taxon>
        <taxon>Petrachlorosaceae</taxon>
        <taxon>Petrachloros</taxon>
        <taxon>Petrachloros mirabilis</taxon>
    </lineage>
</organism>
<dbReference type="AlphaFoldDB" id="A0A8K2A993"/>
<dbReference type="PIRSF" id="PIRSF028744">
    <property type="entry name" value="Addict_mod_HI1419"/>
    <property type="match status" value="1"/>
</dbReference>
<sequence length="74" mass="8396">MAVRDRKGRAIIRTRINRLRLGLFSDTKSVDAGVRELRIRFDPGYRVYFGLDGQRIIILLCGGDKSTGTMRLSP</sequence>
<protein>
    <recommendedName>
        <fullName evidence="3">Addiction module killer protein</fullName>
    </recommendedName>
</protein>
<dbReference type="PANTHER" id="PTHR41791:SF1">
    <property type="entry name" value="SSL7039 PROTEIN"/>
    <property type="match status" value="1"/>
</dbReference>
<name>A0A8K2A993_9CYAN</name>
<dbReference type="NCBIfam" id="TIGR02683">
    <property type="entry name" value="upstrm_HI1419"/>
    <property type="match status" value="1"/>
</dbReference>
<dbReference type="InterPro" id="IPR009241">
    <property type="entry name" value="HigB-like"/>
</dbReference>
<keyword evidence="2" id="KW-1185">Reference proteome</keyword>
<comment type="caution">
    <text evidence="1">The sequence shown here is derived from an EMBL/GenBank/DDBJ whole genome shotgun (WGS) entry which is preliminary data.</text>
</comment>
<dbReference type="Proteomes" id="UP000607397">
    <property type="component" value="Unassembled WGS sequence"/>
</dbReference>
<dbReference type="PANTHER" id="PTHR41791">
    <property type="entry name" value="SSL7039 PROTEIN"/>
    <property type="match status" value="1"/>
</dbReference>
<evidence type="ECO:0008006" key="3">
    <source>
        <dbReference type="Google" id="ProtNLM"/>
    </source>
</evidence>
<dbReference type="InterPro" id="IPR014056">
    <property type="entry name" value="TypeIITA-like_toxin_pred"/>
</dbReference>
<evidence type="ECO:0000313" key="1">
    <source>
        <dbReference type="EMBL" id="NCJ07790.1"/>
    </source>
</evidence>
<gene>
    <name evidence="1" type="ORF">GS597_14985</name>
</gene>
<accession>A0A8K2A993</accession>
<proteinExistence type="predicted"/>